<dbReference type="WBParaSite" id="jg21595">
    <property type="protein sequence ID" value="jg21595"/>
    <property type="gene ID" value="jg21595"/>
</dbReference>
<proteinExistence type="predicted"/>
<organism evidence="2 3">
    <name type="scientific">Ditylenchus dipsaci</name>
    <dbReference type="NCBI Taxonomy" id="166011"/>
    <lineage>
        <taxon>Eukaryota</taxon>
        <taxon>Metazoa</taxon>
        <taxon>Ecdysozoa</taxon>
        <taxon>Nematoda</taxon>
        <taxon>Chromadorea</taxon>
        <taxon>Rhabditida</taxon>
        <taxon>Tylenchina</taxon>
        <taxon>Tylenchomorpha</taxon>
        <taxon>Sphaerularioidea</taxon>
        <taxon>Anguinidae</taxon>
        <taxon>Anguininae</taxon>
        <taxon>Ditylenchus</taxon>
    </lineage>
</organism>
<dbReference type="Proteomes" id="UP000887574">
    <property type="component" value="Unplaced"/>
</dbReference>
<keyword evidence="2" id="KW-1185">Reference proteome</keyword>
<feature type="region of interest" description="Disordered" evidence="1">
    <location>
        <begin position="90"/>
        <end position="126"/>
    </location>
</feature>
<reference evidence="3" key="1">
    <citation type="submission" date="2022-11" db="UniProtKB">
        <authorList>
            <consortium name="WormBaseParasite"/>
        </authorList>
    </citation>
    <scope>IDENTIFICATION</scope>
</reference>
<sequence>MVVEKHNHQQGVEPRPKHHRVVEVQPQPYLPPPMGVFELPDEEEEEEEDPIAQPSVPSSKSTAAVVSFSGAGQHKSNIAAAHEFHAAFNQTSKIDKKTRQDASAAAEEQTENEQQEPLLLSSSMDGAAGGEELYSILGLRLMDMPATPQT</sequence>
<feature type="compositionally biased region" description="Acidic residues" evidence="1">
    <location>
        <begin position="39"/>
        <end position="50"/>
    </location>
</feature>
<evidence type="ECO:0000313" key="2">
    <source>
        <dbReference type="Proteomes" id="UP000887574"/>
    </source>
</evidence>
<accession>A0A915DPN4</accession>
<feature type="region of interest" description="Disordered" evidence="1">
    <location>
        <begin position="1"/>
        <end position="60"/>
    </location>
</feature>
<evidence type="ECO:0000313" key="3">
    <source>
        <dbReference type="WBParaSite" id="jg21595"/>
    </source>
</evidence>
<protein>
    <submittedName>
        <fullName evidence="3">Uncharacterized protein</fullName>
    </submittedName>
</protein>
<name>A0A915DPN4_9BILA</name>
<evidence type="ECO:0000256" key="1">
    <source>
        <dbReference type="SAM" id="MobiDB-lite"/>
    </source>
</evidence>
<dbReference type="AlphaFoldDB" id="A0A915DPN4"/>